<dbReference type="Proteomes" id="UP001362999">
    <property type="component" value="Unassembled WGS sequence"/>
</dbReference>
<evidence type="ECO:0000313" key="2">
    <source>
        <dbReference type="Proteomes" id="UP001362999"/>
    </source>
</evidence>
<organism evidence="1 2">
    <name type="scientific">Favolaschia claudopus</name>
    <dbReference type="NCBI Taxonomy" id="2862362"/>
    <lineage>
        <taxon>Eukaryota</taxon>
        <taxon>Fungi</taxon>
        <taxon>Dikarya</taxon>
        <taxon>Basidiomycota</taxon>
        <taxon>Agaricomycotina</taxon>
        <taxon>Agaricomycetes</taxon>
        <taxon>Agaricomycetidae</taxon>
        <taxon>Agaricales</taxon>
        <taxon>Marasmiineae</taxon>
        <taxon>Mycenaceae</taxon>
        <taxon>Favolaschia</taxon>
    </lineage>
</organism>
<proteinExistence type="predicted"/>
<sequence length="153" mass="17266">LGLEGSILVMTRSDYEEVTSVCVPGNNPNKSKAARLRSFLVPERFVEPGARLKDEDFKVNILAAVVMETHAIVVIDYSRIAQIHVVSSARKFEKADLRPGSEVCVSFICASVWMTFSLSEMWRDRLWAKWGGAPDWVYPIYSIRTLRAATYAH</sequence>
<comment type="caution">
    <text evidence="1">The sequence shown here is derived from an EMBL/GenBank/DDBJ whole genome shotgun (WGS) entry which is preliminary data.</text>
</comment>
<feature type="non-terminal residue" evidence="1">
    <location>
        <position position="1"/>
    </location>
</feature>
<protein>
    <submittedName>
        <fullName evidence="1">Uncharacterized protein</fullName>
    </submittedName>
</protein>
<reference evidence="1 2" key="1">
    <citation type="journal article" date="2024" name="J Genomics">
        <title>Draft genome sequencing and assembly of Favolaschia claudopus CIRM-BRFM 2984 isolated from oak limbs.</title>
        <authorList>
            <person name="Navarro D."/>
            <person name="Drula E."/>
            <person name="Chaduli D."/>
            <person name="Cazenave R."/>
            <person name="Ahrendt S."/>
            <person name="Wang J."/>
            <person name="Lipzen A."/>
            <person name="Daum C."/>
            <person name="Barry K."/>
            <person name="Grigoriev I.V."/>
            <person name="Favel A."/>
            <person name="Rosso M.N."/>
            <person name="Martin F."/>
        </authorList>
    </citation>
    <scope>NUCLEOTIDE SEQUENCE [LARGE SCALE GENOMIC DNA]</scope>
    <source>
        <strain evidence="1 2">CIRM-BRFM 2984</strain>
    </source>
</reference>
<dbReference type="EMBL" id="JAWWNJ010000196">
    <property type="protein sequence ID" value="KAK6972010.1"/>
    <property type="molecule type" value="Genomic_DNA"/>
</dbReference>
<keyword evidence="2" id="KW-1185">Reference proteome</keyword>
<gene>
    <name evidence="1" type="ORF">R3P38DRAFT_2585545</name>
</gene>
<name>A0AAV9Z5S3_9AGAR</name>
<dbReference type="AlphaFoldDB" id="A0AAV9Z5S3"/>
<evidence type="ECO:0000313" key="1">
    <source>
        <dbReference type="EMBL" id="KAK6972010.1"/>
    </source>
</evidence>
<accession>A0AAV9Z5S3</accession>